<dbReference type="InterPro" id="IPR017507">
    <property type="entry name" value="Tscrpt_reg_HipB-like"/>
</dbReference>
<dbReference type="Proteomes" id="UP000006764">
    <property type="component" value="Chromosome"/>
</dbReference>
<dbReference type="SMART" id="SM00530">
    <property type="entry name" value="HTH_XRE"/>
    <property type="match status" value="1"/>
</dbReference>
<dbReference type="HOGENOM" id="CLU_066192_47_3_6"/>
<dbReference type="OrthoDB" id="9156632at2"/>
<evidence type="ECO:0000313" key="2">
    <source>
        <dbReference type="EMBL" id="AJD46916.1"/>
    </source>
</evidence>
<dbReference type="SUPFAM" id="SSF47413">
    <property type="entry name" value="lambda repressor-like DNA-binding domains"/>
    <property type="match status" value="1"/>
</dbReference>
<dbReference type="KEGG" id="apac:S7S_02470"/>
<evidence type="ECO:0000259" key="1">
    <source>
        <dbReference type="PROSITE" id="PS50943"/>
    </source>
</evidence>
<reference evidence="2 3" key="1">
    <citation type="journal article" date="2012" name="J. Bacteriol.">
        <title>Genome sequence of an alkane-degrading bacterium, Alcanivorax pacificus type strain W11-5, isolated from deep sea sediment.</title>
        <authorList>
            <person name="Lai Q."/>
            <person name="Shao Z."/>
        </authorList>
    </citation>
    <scope>NUCLEOTIDE SEQUENCE [LARGE SCALE GENOMIC DNA]</scope>
    <source>
        <strain evidence="2 3">W11-5</strain>
    </source>
</reference>
<dbReference type="InterPro" id="IPR001387">
    <property type="entry name" value="Cro/C1-type_HTH"/>
</dbReference>
<protein>
    <submittedName>
        <fullName evidence="2">Transcriptional regulator, y4mF family protein</fullName>
    </submittedName>
</protein>
<dbReference type="Pfam" id="PF01381">
    <property type="entry name" value="HTH_3"/>
    <property type="match status" value="1"/>
</dbReference>
<gene>
    <name evidence="2" type="ORF">S7S_02470</name>
</gene>
<dbReference type="PROSITE" id="PS50943">
    <property type="entry name" value="HTH_CROC1"/>
    <property type="match status" value="1"/>
</dbReference>
<accession>A0A0B4XIP0</accession>
<keyword evidence="3" id="KW-1185">Reference proteome</keyword>
<evidence type="ECO:0000313" key="3">
    <source>
        <dbReference type="Proteomes" id="UP000006764"/>
    </source>
</evidence>
<dbReference type="EMBL" id="CP004387">
    <property type="protein sequence ID" value="AJD46916.1"/>
    <property type="molecule type" value="Genomic_DNA"/>
</dbReference>
<dbReference type="STRING" id="391936.S7S_02470"/>
<organism evidence="2 3">
    <name type="scientific">Isoalcanivorax pacificus W11-5</name>
    <dbReference type="NCBI Taxonomy" id="391936"/>
    <lineage>
        <taxon>Bacteria</taxon>
        <taxon>Pseudomonadati</taxon>
        <taxon>Pseudomonadota</taxon>
        <taxon>Gammaproteobacteria</taxon>
        <taxon>Oceanospirillales</taxon>
        <taxon>Alcanivoracaceae</taxon>
        <taxon>Isoalcanivorax</taxon>
    </lineage>
</organism>
<name>A0A0B4XIP0_9GAMM</name>
<dbReference type="GO" id="GO:0003677">
    <property type="term" value="F:DNA binding"/>
    <property type="evidence" value="ECO:0007669"/>
    <property type="project" value="InterPro"/>
</dbReference>
<dbReference type="AlphaFoldDB" id="A0A0B4XIP0"/>
<dbReference type="Gene3D" id="1.10.260.40">
    <property type="entry name" value="lambda repressor-like DNA-binding domains"/>
    <property type="match status" value="1"/>
</dbReference>
<sequence length="75" mass="8165">MDQTLHTPAALGARIRQARKALRLTQTELAEIAGTGQRFISELERGKASARLGLTMHVLQLLGIDLQARMRGGQA</sequence>
<dbReference type="NCBIfam" id="TIGR03070">
    <property type="entry name" value="couple_hipB"/>
    <property type="match status" value="1"/>
</dbReference>
<dbReference type="InterPro" id="IPR010982">
    <property type="entry name" value="Lambda_DNA-bd_dom_sf"/>
</dbReference>
<dbReference type="RefSeq" id="WP_008739647.1">
    <property type="nucleotide sequence ID" value="NZ_CP004387.1"/>
</dbReference>
<proteinExistence type="predicted"/>
<dbReference type="CDD" id="cd00093">
    <property type="entry name" value="HTH_XRE"/>
    <property type="match status" value="1"/>
</dbReference>
<feature type="domain" description="HTH cro/C1-type" evidence="1">
    <location>
        <begin position="15"/>
        <end position="69"/>
    </location>
</feature>